<dbReference type="GO" id="GO:0003677">
    <property type="term" value="F:DNA binding"/>
    <property type="evidence" value="ECO:0007669"/>
    <property type="project" value="UniProtKB-KW"/>
</dbReference>
<comment type="cofactor">
    <cofactor evidence="1">
        <name>FAD</name>
        <dbReference type="ChEBI" id="CHEBI:57692"/>
    </cofactor>
</comment>
<dbReference type="VEuPathDB" id="MicrosporidiaDB:A0H76_136"/>
<proteinExistence type="inferred from homology"/>
<evidence type="ECO:0000256" key="8">
    <source>
        <dbReference type="ARBA" id="ARBA00023125"/>
    </source>
</evidence>
<dbReference type="GO" id="GO:0003904">
    <property type="term" value="F:deoxyribodipyrimidine photo-lyase activity"/>
    <property type="evidence" value="ECO:0007669"/>
    <property type="project" value="UniProtKB-EC"/>
</dbReference>
<evidence type="ECO:0000256" key="4">
    <source>
        <dbReference type="ARBA" id="ARBA00014046"/>
    </source>
</evidence>
<dbReference type="Gene3D" id="1.10.579.10">
    <property type="entry name" value="DNA Cyclobutane Dipyrimidine Photolyase, subunit A, domain 3"/>
    <property type="match status" value="1"/>
</dbReference>
<dbReference type="InterPro" id="IPR014729">
    <property type="entry name" value="Rossmann-like_a/b/a_fold"/>
</dbReference>
<evidence type="ECO:0000313" key="15">
    <source>
        <dbReference type="Proteomes" id="UP000192501"/>
    </source>
</evidence>
<dbReference type="SUPFAM" id="SSF52425">
    <property type="entry name" value="Cryptochrome/photolyase, N-terminal domain"/>
    <property type="match status" value="1"/>
</dbReference>
<dbReference type="Pfam" id="PF00875">
    <property type="entry name" value="DNA_photolyase"/>
    <property type="match status" value="1"/>
</dbReference>
<keyword evidence="10" id="KW-0456">Lyase</keyword>
<evidence type="ECO:0000256" key="3">
    <source>
        <dbReference type="ARBA" id="ARBA00013149"/>
    </source>
</evidence>
<dbReference type="GO" id="GO:0000719">
    <property type="term" value="P:photoreactive repair"/>
    <property type="evidence" value="ECO:0007669"/>
    <property type="project" value="TreeGrafter"/>
</dbReference>
<comment type="caution">
    <text evidence="14">The sequence shown here is derived from an EMBL/GenBank/DDBJ whole genome shotgun (WGS) entry which is preliminary data.</text>
</comment>
<evidence type="ECO:0000256" key="10">
    <source>
        <dbReference type="ARBA" id="ARBA00023239"/>
    </source>
</evidence>
<dbReference type="EMBL" id="LTAI01000109">
    <property type="protein sequence ID" value="ORD99805.1"/>
    <property type="molecule type" value="Genomic_DNA"/>
</dbReference>
<dbReference type="InterPro" id="IPR036155">
    <property type="entry name" value="Crypto/Photolyase_N_sf"/>
</dbReference>
<feature type="domain" description="Photolyase/cryptochrome alpha/beta" evidence="13">
    <location>
        <begin position="32"/>
        <end position="158"/>
    </location>
</feature>
<protein>
    <recommendedName>
        <fullName evidence="4">Deoxyribodipyrimidine photo-lyase</fullName>
        <ecNumber evidence="3">4.1.99.3</ecNumber>
    </recommendedName>
    <alternativeName>
        <fullName evidence="11">DNA photolyase</fullName>
    </alternativeName>
</protein>
<keyword evidence="5" id="KW-0285">Flavoprotein</keyword>
<dbReference type="EC" id="4.1.99.3" evidence="3"/>
<keyword evidence="8" id="KW-0238">DNA-binding</keyword>
<evidence type="ECO:0000313" key="14">
    <source>
        <dbReference type="EMBL" id="ORD99805.1"/>
    </source>
</evidence>
<gene>
    <name evidence="14" type="primary">PHR</name>
    <name evidence="14" type="ORF">A0H76_136</name>
</gene>
<dbReference type="InterPro" id="IPR036134">
    <property type="entry name" value="Crypto/Photolyase_FAD-like_sf"/>
</dbReference>
<keyword evidence="7" id="KW-0274">FAD</keyword>
<comment type="catalytic activity">
    <reaction evidence="12">
        <text>cyclobutadipyrimidine (in DNA) = 2 pyrimidine residues (in DNA).</text>
        <dbReference type="EC" id="4.1.99.3"/>
    </reaction>
</comment>
<evidence type="ECO:0000256" key="5">
    <source>
        <dbReference type="ARBA" id="ARBA00022630"/>
    </source>
</evidence>
<comment type="similarity">
    <text evidence="2">Belongs to the DNA photolyase class-2 family.</text>
</comment>
<sequence length="441" mass="52390">MEQTKKVKVSSTFKDVSMDKRVEKLNDVEDNKNVLYFMGRDKRIHENHSVILGYQISDKLKSELYLGCNLDQIKKNDRQLKFIVEGLKSMEIDAKKYNLNFYLIDSLKMFIKENNVGVIIIDFSPLREYVKRDKEIKKICKDLNISLYRVDSHNLVPAKLLDVYKRTGASVKIHLNKKMSEFLVNYPKLKPHKYNKVVDVKNEYPNHNYKFSYILKGGYEKGMEEYQSFIKNKFEKYPSERNNPDKNVLSNLSPYLNTGFISPIEIIIRTLEKYHDTEKCEIFLNEVFIWRETSEHFVLHEKNYDNIDGALKWAKETLLEHALDKRPKAYTKEQLRNGETQDELWNAAQHQMVREGKMHGYCRMYWAKTLLRWFEPKEALKIAIEFNDEYQMDGNDPNGYTGIMWSICGSMDRAFKEKEFFGKIRSMKSFKCPKYLKKYSK</sequence>
<evidence type="ECO:0000256" key="11">
    <source>
        <dbReference type="ARBA" id="ARBA00031671"/>
    </source>
</evidence>
<keyword evidence="9" id="KW-0234">DNA repair</keyword>
<evidence type="ECO:0000256" key="9">
    <source>
        <dbReference type="ARBA" id="ARBA00023204"/>
    </source>
</evidence>
<evidence type="ECO:0000256" key="1">
    <source>
        <dbReference type="ARBA" id="ARBA00001974"/>
    </source>
</evidence>
<keyword evidence="6" id="KW-0227">DNA damage</keyword>
<reference evidence="14 15" key="1">
    <citation type="journal article" date="2017" name="Environ. Microbiol.">
        <title>Decay of the glycolytic pathway and adaptation to intranuclear parasitism within Enterocytozoonidae microsporidia.</title>
        <authorList>
            <person name="Wiredu Boakye D."/>
            <person name="Jaroenlak P."/>
            <person name="Prachumwat A."/>
            <person name="Williams T.A."/>
            <person name="Bateman K.S."/>
            <person name="Itsathitphaisarn O."/>
            <person name="Sritunyalucksana K."/>
            <person name="Paszkiewicz K.H."/>
            <person name="Moore K.A."/>
            <person name="Stentiford G.D."/>
            <person name="Williams B.A."/>
        </authorList>
    </citation>
    <scope>NUCLEOTIDE SEQUENCE [LARGE SCALE GENOMIC DNA]</scope>
    <source>
        <strain evidence="15">canceri</strain>
    </source>
</reference>
<accession>A0A1X0QJC3</accession>
<dbReference type="VEuPathDB" id="MicrosporidiaDB:HERIO_1340"/>
<organism evidence="14 15">
    <name type="scientific">Hepatospora eriocheir</name>
    <dbReference type="NCBI Taxonomy" id="1081669"/>
    <lineage>
        <taxon>Eukaryota</taxon>
        <taxon>Fungi</taxon>
        <taxon>Fungi incertae sedis</taxon>
        <taxon>Microsporidia</taxon>
        <taxon>Hepatosporidae</taxon>
        <taxon>Hepatospora</taxon>
    </lineage>
</organism>
<dbReference type="PANTHER" id="PTHR10211:SF0">
    <property type="entry name" value="DEOXYRIBODIPYRIMIDINE PHOTO-LYASE"/>
    <property type="match status" value="1"/>
</dbReference>
<dbReference type="AlphaFoldDB" id="A0A1X0QJC3"/>
<evidence type="ECO:0000256" key="12">
    <source>
        <dbReference type="ARBA" id="ARBA00033999"/>
    </source>
</evidence>
<dbReference type="InterPro" id="IPR006050">
    <property type="entry name" value="DNA_photolyase_N"/>
</dbReference>
<evidence type="ECO:0000259" key="13">
    <source>
        <dbReference type="PROSITE" id="PS51645"/>
    </source>
</evidence>
<dbReference type="PANTHER" id="PTHR10211">
    <property type="entry name" value="DEOXYRIBODIPYRIMIDINE PHOTOLYASE"/>
    <property type="match status" value="1"/>
</dbReference>
<dbReference type="PROSITE" id="PS51645">
    <property type="entry name" value="PHR_CRY_ALPHA_BETA"/>
    <property type="match status" value="1"/>
</dbReference>
<dbReference type="FunFam" id="1.10.579.10:FF:000002">
    <property type="entry name" value="Deoxyribodipyrimidine photolyase"/>
    <property type="match status" value="1"/>
</dbReference>
<evidence type="ECO:0000256" key="2">
    <source>
        <dbReference type="ARBA" id="ARBA00006409"/>
    </source>
</evidence>
<dbReference type="Gene3D" id="3.40.50.620">
    <property type="entry name" value="HUPs"/>
    <property type="match status" value="1"/>
</dbReference>
<dbReference type="Gene3D" id="1.25.40.80">
    <property type="match status" value="1"/>
</dbReference>
<name>A0A1X0QJC3_9MICR</name>
<evidence type="ECO:0000256" key="6">
    <source>
        <dbReference type="ARBA" id="ARBA00022763"/>
    </source>
</evidence>
<dbReference type="InterPro" id="IPR052219">
    <property type="entry name" value="Photolyase_Class-2"/>
</dbReference>
<dbReference type="Proteomes" id="UP000192501">
    <property type="component" value="Unassembled WGS sequence"/>
</dbReference>
<dbReference type="SUPFAM" id="SSF48173">
    <property type="entry name" value="Cryptochrome/photolyase FAD-binding domain"/>
    <property type="match status" value="1"/>
</dbReference>
<evidence type="ECO:0000256" key="7">
    <source>
        <dbReference type="ARBA" id="ARBA00022827"/>
    </source>
</evidence>